<name>A0A914CLA7_9BILA</name>
<dbReference type="PROSITE" id="PS50041">
    <property type="entry name" value="C_TYPE_LECTIN_2"/>
    <property type="match status" value="2"/>
</dbReference>
<dbReference type="InterPro" id="IPR016186">
    <property type="entry name" value="C-type_lectin-like/link_sf"/>
</dbReference>
<accession>A0A914CLA7</accession>
<dbReference type="Proteomes" id="UP000887540">
    <property type="component" value="Unplaced"/>
</dbReference>
<dbReference type="Gene3D" id="3.10.100.10">
    <property type="entry name" value="Mannose-Binding Protein A, subunit A"/>
    <property type="match status" value="2"/>
</dbReference>
<dbReference type="SMART" id="SM00034">
    <property type="entry name" value="CLECT"/>
    <property type="match status" value="1"/>
</dbReference>
<evidence type="ECO:0000313" key="3">
    <source>
        <dbReference type="WBParaSite" id="ACRNAN_scaffold11560.g15087.t1"/>
    </source>
</evidence>
<dbReference type="CDD" id="cd00037">
    <property type="entry name" value="CLECT"/>
    <property type="match status" value="2"/>
</dbReference>
<proteinExistence type="predicted"/>
<dbReference type="InterPro" id="IPR001304">
    <property type="entry name" value="C-type_lectin-like"/>
</dbReference>
<sequence>MRSHPIWQVKQLGPAEYAGNTEYWIGLREIWTNESVFDFFAWDRGLNNAMQPYKLSDYNLWPNGQLPTVDKTKKCVAMANSTWFLDDCASKKVFICQRASRISVAALRLRTIRKYDKPDPRSTMANINFGYLRTLLPLRTSKMKYLLIFIFIATLEAYILPKTKASCPTGSQLGPDNRCYGVFGTADVCNLVWNQSRTYCQQKGGDLASISSAIVNSFVWNLLKNSKTVCSWGTKGAWIGLITQMTGNTCQWVWADGTALSYSNWAYPTKCDPSLQFSGPSGYMQYADGKWSYDDNAETGYQIICAF</sequence>
<evidence type="ECO:0000259" key="1">
    <source>
        <dbReference type="PROSITE" id="PS50041"/>
    </source>
</evidence>
<feature type="domain" description="C-type lectin" evidence="1">
    <location>
        <begin position="20"/>
        <end position="97"/>
    </location>
</feature>
<dbReference type="InterPro" id="IPR016187">
    <property type="entry name" value="CTDL_fold"/>
</dbReference>
<dbReference type="WBParaSite" id="ACRNAN_scaffold11560.g15087.t1">
    <property type="protein sequence ID" value="ACRNAN_scaffold11560.g15087.t1"/>
    <property type="gene ID" value="ACRNAN_scaffold11560.g15087"/>
</dbReference>
<feature type="domain" description="C-type lectin" evidence="1">
    <location>
        <begin position="175"/>
        <end position="292"/>
    </location>
</feature>
<evidence type="ECO:0000313" key="2">
    <source>
        <dbReference type="Proteomes" id="UP000887540"/>
    </source>
</evidence>
<dbReference type="PANTHER" id="PTHR22803">
    <property type="entry name" value="MANNOSE, PHOSPHOLIPASE, LECTIN RECEPTOR RELATED"/>
    <property type="match status" value="1"/>
</dbReference>
<dbReference type="InterPro" id="IPR050111">
    <property type="entry name" value="C-type_lectin/snaclec_domain"/>
</dbReference>
<keyword evidence="2" id="KW-1185">Reference proteome</keyword>
<dbReference type="Pfam" id="PF00059">
    <property type="entry name" value="Lectin_C"/>
    <property type="match status" value="2"/>
</dbReference>
<protein>
    <submittedName>
        <fullName evidence="3">C-type lectin domain-containing protein</fullName>
    </submittedName>
</protein>
<dbReference type="AlphaFoldDB" id="A0A914CLA7"/>
<organism evidence="2 3">
    <name type="scientific">Acrobeloides nanus</name>
    <dbReference type="NCBI Taxonomy" id="290746"/>
    <lineage>
        <taxon>Eukaryota</taxon>
        <taxon>Metazoa</taxon>
        <taxon>Ecdysozoa</taxon>
        <taxon>Nematoda</taxon>
        <taxon>Chromadorea</taxon>
        <taxon>Rhabditida</taxon>
        <taxon>Tylenchina</taxon>
        <taxon>Cephalobomorpha</taxon>
        <taxon>Cephaloboidea</taxon>
        <taxon>Cephalobidae</taxon>
        <taxon>Acrobeloides</taxon>
    </lineage>
</organism>
<reference evidence="3" key="1">
    <citation type="submission" date="2022-11" db="UniProtKB">
        <authorList>
            <consortium name="WormBaseParasite"/>
        </authorList>
    </citation>
    <scope>IDENTIFICATION</scope>
</reference>
<dbReference type="SUPFAM" id="SSF56436">
    <property type="entry name" value="C-type lectin-like"/>
    <property type="match status" value="2"/>
</dbReference>